<accession>A0A3S5AA23</accession>
<dbReference type="AlphaFoldDB" id="A0A3S5AA23"/>
<protein>
    <submittedName>
        <fullName evidence="2">Uncharacterized protein</fullName>
    </submittedName>
</protein>
<dbReference type="EMBL" id="CAAALY010038170">
    <property type="protein sequence ID" value="VEL18692.1"/>
    <property type="molecule type" value="Genomic_DNA"/>
</dbReference>
<feature type="transmembrane region" description="Helical" evidence="1">
    <location>
        <begin position="35"/>
        <end position="54"/>
    </location>
</feature>
<organism evidence="2 3">
    <name type="scientific">Protopolystoma xenopodis</name>
    <dbReference type="NCBI Taxonomy" id="117903"/>
    <lineage>
        <taxon>Eukaryota</taxon>
        <taxon>Metazoa</taxon>
        <taxon>Spiralia</taxon>
        <taxon>Lophotrochozoa</taxon>
        <taxon>Platyhelminthes</taxon>
        <taxon>Monogenea</taxon>
        <taxon>Polyopisthocotylea</taxon>
        <taxon>Polystomatidea</taxon>
        <taxon>Polystomatidae</taxon>
        <taxon>Protopolystoma</taxon>
    </lineage>
</organism>
<keyword evidence="3" id="KW-1185">Reference proteome</keyword>
<dbReference type="OrthoDB" id="2133778at2759"/>
<reference evidence="2" key="1">
    <citation type="submission" date="2018-11" db="EMBL/GenBank/DDBJ databases">
        <authorList>
            <consortium name="Pathogen Informatics"/>
        </authorList>
    </citation>
    <scope>NUCLEOTIDE SEQUENCE</scope>
</reference>
<proteinExistence type="predicted"/>
<name>A0A3S5AA23_9PLAT</name>
<comment type="caution">
    <text evidence="2">The sequence shown here is derived from an EMBL/GenBank/DDBJ whole genome shotgun (WGS) entry which is preliminary data.</text>
</comment>
<evidence type="ECO:0000256" key="1">
    <source>
        <dbReference type="SAM" id="Phobius"/>
    </source>
</evidence>
<evidence type="ECO:0000313" key="2">
    <source>
        <dbReference type="EMBL" id="VEL18692.1"/>
    </source>
</evidence>
<evidence type="ECO:0000313" key="3">
    <source>
        <dbReference type="Proteomes" id="UP000784294"/>
    </source>
</evidence>
<sequence>MPRQHLKILGNPFLVNIYLLHFLILPRPLSLLAPWLSPHAADSFAATALFYLGFNMAGKMSSISTHDVYTLVVLLLAKL</sequence>
<keyword evidence="1" id="KW-0812">Transmembrane</keyword>
<keyword evidence="1" id="KW-0472">Membrane</keyword>
<dbReference type="Proteomes" id="UP000784294">
    <property type="component" value="Unassembled WGS sequence"/>
</dbReference>
<gene>
    <name evidence="2" type="ORF">PXEA_LOCUS12132</name>
</gene>
<keyword evidence="1" id="KW-1133">Transmembrane helix</keyword>
<feature type="transmembrane region" description="Helical" evidence="1">
    <location>
        <begin position="12"/>
        <end position="29"/>
    </location>
</feature>